<gene>
    <name evidence="4" type="ORF">IV203_027045</name>
</gene>
<dbReference type="GO" id="GO:0008270">
    <property type="term" value="F:zinc ion binding"/>
    <property type="evidence" value="ECO:0007669"/>
    <property type="project" value="UniProtKB-KW"/>
</dbReference>
<organism evidence="4 5">
    <name type="scientific">Nitzschia inconspicua</name>
    <dbReference type="NCBI Taxonomy" id="303405"/>
    <lineage>
        <taxon>Eukaryota</taxon>
        <taxon>Sar</taxon>
        <taxon>Stramenopiles</taxon>
        <taxon>Ochrophyta</taxon>
        <taxon>Bacillariophyta</taxon>
        <taxon>Bacillariophyceae</taxon>
        <taxon>Bacillariophycidae</taxon>
        <taxon>Bacillariales</taxon>
        <taxon>Bacillariaceae</taxon>
        <taxon>Nitzschia</taxon>
    </lineage>
</organism>
<feature type="region of interest" description="Disordered" evidence="2">
    <location>
        <begin position="606"/>
        <end position="626"/>
    </location>
</feature>
<dbReference type="InterPro" id="IPR001878">
    <property type="entry name" value="Znf_CCHC"/>
</dbReference>
<feature type="domain" description="CCHC-type" evidence="3">
    <location>
        <begin position="351"/>
        <end position="367"/>
    </location>
</feature>
<reference evidence="4" key="2">
    <citation type="submission" date="2021-04" db="EMBL/GenBank/DDBJ databases">
        <authorList>
            <person name="Podell S."/>
        </authorList>
    </citation>
    <scope>NUCLEOTIDE SEQUENCE</scope>
    <source>
        <strain evidence="4">Hildebrandi</strain>
    </source>
</reference>
<dbReference type="Proteomes" id="UP000693970">
    <property type="component" value="Unassembled WGS sequence"/>
</dbReference>
<feature type="compositionally biased region" description="Basic and acidic residues" evidence="2">
    <location>
        <begin position="310"/>
        <end position="340"/>
    </location>
</feature>
<keyword evidence="1" id="KW-0862">Zinc</keyword>
<comment type="caution">
    <text evidence="4">The sequence shown here is derived from an EMBL/GenBank/DDBJ whole genome shotgun (WGS) entry which is preliminary data.</text>
</comment>
<reference evidence="4" key="1">
    <citation type="journal article" date="2021" name="Sci. Rep.">
        <title>Diploid genomic architecture of Nitzschia inconspicua, an elite biomass production diatom.</title>
        <authorList>
            <person name="Oliver A."/>
            <person name="Podell S."/>
            <person name="Pinowska A."/>
            <person name="Traller J.C."/>
            <person name="Smith S.R."/>
            <person name="McClure R."/>
            <person name="Beliaev A."/>
            <person name="Bohutskyi P."/>
            <person name="Hill E.A."/>
            <person name="Rabines A."/>
            <person name="Zheng H."/>
            <person name="Allen L.Z."/>
            <person name="Kuo A."/>
            <person name="Grigoriev I.V."/>
            <person name="Allen A.E."/>
            <person name="Hazlebeck D."/>
            <person name="Allen E.E."/>
        </authorList>
    </citation>
    <scope>NUCLEOTIDE SEQUENCE</scope>
    <source>
        <strain evidence="4">Hildebrandi</strain>
    </source>
</reference>
<proteinExistence type="predicted"/>
<feature type="region of interest" description="Disordered" evidence="2">
    <location>
        <begin position="304"/>
        <end position="340"/>
    </location>
</feature>
<protein>
    <recommendedName>
        <fullName evidence="3">CCHC-type domain-containing protein</fullName>
    </recommendedName>
</protein>
<feature type="compositionally biased region" description="Basic and acidic residues" evidence="2">
    <location>
        <begin position="1"/>
        <end position="18"/>
    </location>
</feature>
<evidence type="ECO:0000256" key="2">
    <source>
        <dbReference type="SAM" id="MobiDB-lite"/>
    </source>
</evidence>
<dbReference type="EMBL" id="JAGRRH010000010">
    <property type="protein sequence ID" value="KAG7363684.1"/>
    <property type="molecule type" value="Genomic_DNA"/>
</dbReference>
<dbReference type="GO" id="GO:0003676">
    <property type="term" value="F:nucleic acid binding"/>
    <property type="evidence" value="ECO:0007669"/>
    <property type="project" value="InterPro"/>
</dbReference>
<sequence>MSKNDNNKNNRKDSRGTRSNEGGTPVNKDTKKTIEDYVFYIGSAKQAADYEKTADYIINYIKKKFDYGVDIAKALKNLKTVDLTDNKPELKYSKAKDETARAAQDKQFQMEFKYDLETYRERQATYTKNLVKAYALLWERCSQKMRDKIQDRKDFDEIEDDPIALLRAIREHSLNYQQTRYPMAIIYEALLTVVQTRQKEHESLQDYTKRFRVVQEVFESHVSDSGGPINLKKVIKKMTGYDESNTKKIEEQNKTANDQLMAYIYLANADRSKYGGLFKGLNTQYSLGNNQFPKTISEASDVLSSYKPDNSYKDKNDKDKSDKKKETNDKEKEADSQSEELRLSFAQMEGRCYCCGQKGHYSHKCRQRDKPKEEWAIHQSDAQEEEDKPEAQQHVQLEQDSEDKAEGHKFTSWIGAHFDMSKIDPEMKQLKNLMLLDSQAPGHIFGNKKYLNDIRSSGDQTLTVSTLKEKLFLNQIGDARDNFGTAWYSDEVKTNIFSLAELSKRFRITYDSSKEDAIIVHHPKKKIKFVKNHMNFSNLFQSWKYRKGARLVGNRPGGESSTHRAHHKLCPNNRRTRGITSNTTLESNEYSKNLKKHFAAPLKQSEKLHSSNVTPRWQSSNPCQQSVPEQPQQQWIVAKPPIEPNFIYVPHTTATMFPTNQMPLPGFQWMPPQPTHQQQEMCLLTLPRMPPQPTQQHYVQCQHCH</sequence>
<evidence type="ECO:0000256" key="1">
    <source>
        <dbReference type="PROSITE-ProRule" id="PRU00047"/>
    </source>
</evidence>
<name>A0A9K3LKX6_9STRA</name>
<evidence type="ECO:0000259" key="3">
    <source>
        <dbReference type="PROSITE" id="PS50158"/>
    </source>
</evidence>
<evidence type="ECO:0000313" key="4">
    <source>
        <dbReference type="EMBL" id="KAG7363684.1"/>
    </source>
</evidence>
<dbReference type="AlphaFoldDB" id="A0A9K3LKX6"/>
<keyword evidence="1" id="KW-0479">Metal-binding</keyword>
<feature type="region of interest" description="Disordered" evidence="2">
    <location>
        <begin position="379"/>
        <end position="406"/>
    </location>
</feature>
<dbReference type="PROSITE" id="PS50158">
    <property type="entry name" value="ZF_CCHC"/>
    <property type="match status" value="1"/>
</dbReference>
<feature type="compositionally biased region" description="Polar residues" evidence="2">
    <location>
        <begin position="610"/>
        <end position="621"/>
    </location>
</feature>
<accession>A0A9K3LKX6</accession>
<evidence type="ECO:0000313" key="5">
    <source>
        <dbReference type="Proteomes" id="UP000693970"/>
    </source>
</evidence>
<keyword evidence="1" id="KW-0863">Zinc-finger</keyword>
<keyword evidence="5" id="KW-1185">Reference proteome</keyword>
<feature type="region of interest" description="Disordered" evidence="2">
    <location>
        <begin position="1"/>
        <end position="28"/>
    </location>
</feature>